<dbReference type="RefSeq" id="WP_109348253.1">
    <property type="nucleotide sequence ID" value="NZ_BJUE01000001.1"/>
</dbReference>
<evidence type="ECO:0000313" key="5">
    <source>
        <dbReference type="Proteomes" id="UP000254330"/>
    </source>
</evidence>
<evidence type="ECO:0008006" key="7">
    <source>
        <dbReference type="Google" id="ProtNLM"/>
    </source>
</evidence>
<name>A0A8B4QBV0_9BACL</name>
<keyword evidence="1" id="KW-0175">Coiled coil</keyword>
<evidence type="ECO:0000313" key="4">
    <source>
        <dbReference type="EMBL" id="TDR44218.1"/>
    </source>
</evidence>
<keyword evidence="2" id="KW-0472">Membrane</keyword>
<dbReference type="AlphaFoldDB" id="A0A8B4QBV0"/>
<evidence type="ECO:0000256" key="1">
    <source>
        <dbReference type="SAM" id="Coils"/>
    </source>
</evidence>
<proteinExistence type="predicted"/>
<accession>A0A8B4QBV0</accession>
<reference evidence="3 5" key="1">
    <citation type="submission" date="2018-06" db="EMBL/GenBank/DDBJ databases">
        <authorList>
            <consortium name="Pathogen Informatics"/>
            <person name="Doyle S."/>
        </authorList>
    </citation>
    <scope>NUCLEOTIDE SEQUENCE [LARGE SCALE GENOMIC DNA]</scope>
    <source>
        <strain evidence="3 5">NCTC10597</strain>
    </source>
</reference>
<organism evidence="3 5">
    <name type="scientific">Kurthia zopfii</name>
    <dbReference type="NCBI Taxonomy" id="1650"/>
    <lineage>
        <taxon>Bacteria</taxon>
        <taxon>Bacillati</taxon>
        <taxon>Bacillota</taxon>
        <taxon>Bacilli</taxon>
        <taxon>Bacillales</taxon>
        <taxon>Caryophanaceae</taxon>
        <taxon>Kurthia</taxon>
    </lineage>
</organism>
<keyword evidence="2" id="KW-0812">Transmembrane</keyword>
<dbReference type="Proteomes" id="UP000254330">
    <property type="component" value="Unassembled WGS sequence"/>
</dbReference>
<dbReference type="EMBL" id="SNZG01000001">
    <property type="protein sequence ID" value="TDR44218.1"/>
    <property type="molecule type" value="Genomic_DNA"/>
</dbReference>
<feature type="coiled-coil region" evidence="1">
    <location>
        <begin position="48"/>
        <end position="75"/>
    </location>
</feature>
<dbReference type="Proteomes" id="UP000294641">
    <property type="component" value="Unassembled WGS sequence"/>
</dbReference>
<comment type="caution">
    <text evidence="3">The sequence shown here is derived from an EMBL/GenBank/DDBJ whole genome shotgun (WGS) entry which is preliminary data.</text>
</comment>
<keyword evidence="6" id="KW-1185">Reference proteome</keyword>
<dbReference type="OrthoDB" id="2971140at2"/>
<sequence length="196" mass="21900">MIPDINLLKKDGRETHKKGNFAKLFLILLTLAIIIFYGINYYLLHRDVADIQEKSDRLATQIELQNKELEELQQTPKGQLVQAIDFAGKEQISVGKITDVANKNLDGSGELAGFDYNYDQAQIAVYFDDLSEAATYVKKMKKESIFKTVELTSTAAFTEVDVQNVSDETDLEGDSRYKAIIQVTLNLKKLGSGGAK</sequence>
<evidence type="ECO:0000256" key="2">
    <source>
        <dbReference type="SAM" id="Phobius"/>
    </source>
</evidence>
<gene>
    <name evidence="4" type="ORF">DFR61_10155</name>
    <name evidence="3" type="ORF">NCTC10597_01890</name>
</gene>
<evidence type="ECO:0000313" key="6">
    <source>
        <dbReference type="Proteomes" id="UP000294641"/>
    </source>
</evidence>
<dbReference type="EMBL" id="UGNP01000001">
    <property type="protein sequence ID" value="STX10176.1"/>
    <property type="molecule type" value="Genomic_DNA"/>
</dbReference>
<feature type="transmembrane region" description="Helical" evidence="2">
    <location>
        <begin position="21"/>
        <end position="44"/>
    </location>
</feature>
<reference evidence="4 6" key="2">
    <citation type="submission" date="2019-03" db="EMBL/GenBank/DDBJ databases">
        <title>Genomic Encyclopedia of Type Strains, Phase IV (KMG-IV): sequencing the most valuable type-strain genomes for metagenomic binning, comparative biology and taxonomic classification.</title>
        <authorList>
            <person name="Goeker M."/>
        </authorList>
    </citation>
    <scope>NUCLEOTIDE SEQUENCE [LARGE SCALE GENOMIC DNA]</scope>
    <source>
        <strain evidence="4 6">DSM 20580</strain>
    </source>
</reference>
<keyword evidence="2" id="KW-1133">Transmembrane helix</keyword>
<evidence type="ECO:0000313" key="3">
    <source>
        <dbReference type="EMBL" id="STX10176.1"/>
    </source>
</evidence>
<protein>
    <recommendedName>
        <fullName evidence="7">Fimbrial assembly protein (PilN)</fullName>
    </recommendedName>
</protein>